<organism evidence="3">
    <name type="scientific">hydrothermal vent metagenome</name>
    <dbReference type="NCBI Taxonomy" id="652676"/>
    <lineage>
        <taxon>unclassified sequences</taxon>
        <taxon>metagenomes</taxon>
        <taxon>ecological metagenomes</taxon>
    </lineage>
</organism>
<dbReference type="GO" id="GO:0006270">
    <property type="term" value="P:DNA replication initiation"/>
    <property type="evidence" value="ECO:0007669"/>
    <property type="project" value="InterPro"/>
</dbReference>
<accession>A0A3B0YDJ8</accession>
<feature type="domain" description="Transposase IS200-like" evidence="2">
    <location>
        <begin position="9"/>
        <end position="123"/>
    </location>
</feature>
<dbReference type="EMBL" id="UOFL01000131">
    <property type="protein sequence ID" value="VAW77521.1"/>
    <property type="molecule type" value="Genomic_DNA"/>
</dbReference>
<evidence type="ECO:0008006" key="4">
    <source>
        <dbReference type="Google" id="ProtNLM"/>
    </source>
</evidence>
<protein>
    <recommendedName>
        <fullName evidence="4">Transposase IS200-like domain-containing protein</fullName>
    </recommendedName>
</protein>
<gene>
    <name evidence="3" type="ORF">MNBD_GAMMA12-1485</name>
</gene>
<dbReference type="InterPro" id="IPR036515">
    <property type="entry name" value="Transposase_17_sf"/>
</dbReference>
<evidence type="ECO:0000259" key="1">
    <source>
        <dbReference type="SMART" id="SM00760"/>
    </source>
</evidence>
<dbReference type="GO" id="GO:0006313">
    <property type="term" value="P:DNA transposition"/>
    <property type="evidence" value="ECO:0007669"/>
    <property type="project" value="InterPro"/>
</dbReference>
<dbReference type="PANTHER" id="PTHR34322">
    <property type="entry name" value="TRANSPOSASE, Y1_TNP DOMAIN-CONTAINING"/>
    <property type="match status" value="1"/>
</dbReference>
<dbReference type="Gene3D" id="3.30.70.1290">
    <property type="entry name" value="Transposase IS200-like"/>
    <property type="match status" value="1"/>
</dbReference>
<dbReference type="InterPro" id="IPR010921">
    <property type="entry name" value="Trp_repressor/repl_initiator"/>
</dbReference>
<dbReference type="PANTHER" id="PTHR34322:SF2">
    <property type="entry name" value="TRANSPOSASE IS200-LIKE DOMAIN-CONTAINING PROTEIN"/>
    <property type="match status" value="1"/>
</dbReference>
<dbReference type="GO" id="GO:0043565">
    <property type="term" value="F:sequence-specific DNA binding"/>
    <property type="evidence" value="ECO:0007669"/>
    <property type="project" value="InterPro"/>
</dbReference>
<dbReference type="SUPFAM" id="SSF48295">
    <property type="entry name" value="TrpR-like"/>
    <property type="match status" value="1"/>
</dbReference>
<dbReference type="InterPro" id="IPR013159">
    <property type="entry name" value="DnaA_C"/>
</dbReference>
<dbReference type="SMART" id="SM01321">
    <property type="entry name" value="Y1_Tnp"/>
    <property type="match status" value="1"/>
</dbReference>
<feature type="domain" description="Chromosomal replication initiator DnaA C-terminal" evidence="1">
    <location>
        <begin position="233"/>
        <end position="303"/>
    </location>
</feature>
<dbReference type="GO" id="GO:0006275">
    <property type="term" value="P:regulation of DNA replication"/>
    <property type="evidence" value="ECO:0007669"/>
    <property type="project" value="InterPro"/>
</dbReference>
<reference evidence="3" key="1">
    <citation type="submission" date="2018-06" db="EMBL/GenBank/DDBJ databases">
        <authorList>
            <person name="Zhirakovskaya E."/>
        </authorList>
    </citation>
    <scope>NUCLEOTIDE SEQUENCE</scope>
</reference>
<name>A0A3B0YDJ8_9ZZZZ</name>
<dbReference type="SMART" id="SM00760">
    <property type="entry name" value="Bac_DnaA_C"/>
    <property type="match status" value="1"/>
</dbReference>
<dbReference type="SUPFAM" id="SSF143422">
    <property type="entry name" value="Transposase IS200-like"/>
    <property type="match status" value="1"/>
</dbReference>
<proteinExistence type="predicted"/>
<dbReference type="AlphaFoldDB" id="A0A3B0YDJ8"/>
<dbReference type="InterPro" id="IPR002686">
    <property type="entry name" value="Transposase_17"/>
</dbReference>
<evidence type="ECO:0000259" key="2">
    <source>
        <dbReference type="SMART" id="SM01321"/>
    </source>
</evidence>
<dbReference type="Gene3D" id="1.10.1750.10">
    <property type="match status" value="1"/>
</dbReference>
<dbReference type="GO" id="GO:0004803">
    <property type="term" value="F:transposase activity"/>
    <property type="evidence" value="ECO:0007669"/>
    <property type="project" value="InterPro"/>
</dbReference>
<evidence type="ECO:0000313" key="3">
    <source>
        <dbReference type="EMBL" id="VAW77521.1"/>
    </source>
</evidence>
<dbReference type="CDD" id="cd06571">
    <property type="entry name" value="Bac_DnaA_C"/>
    <property type="match status" value="1"/>
</dbReference>
<sequence length="325" mass="37905">MSRPLRINYPGAWYHIHNKSLLQRPLFPDASHQQAFYCLLQDISELYGIEIHAWCLLESEFHLLIRTPEPRLSEAMRHLLSQYTSRYNRLQNTEGPLFKGRYKSILIENDRHVVQTSRHIHNLPKKIALTNGHKIFCLSTWRESSYLSYIGRIRPAAWLHTHKILEYFAQQNGKAIYQIYVETGEDLETDSFYTQKHISPVMGSGSFKRKLCLNKHFDTLEVPDAKQLLNRPTINTIINQVSLFFGVERQRLTNSHRGRGKKNLPRSIAIALCRNIGGYSLKEIAKNFSVNHYSSISVSIRRLMRALNSNKENLQEYELLKIKLS</sequence>
<dbReference type="GO" id="GO:0005524">
    <property type="term" value="F:ATP binding"/>
    <property type="evidence" value="ECO:0007669"/>
    <property type="project" value="InterPro"/>
</dbReference>
<dbReference type="Pfam" id="PF08299">
    <property type="entry name" value="Bac_DnaA_C"/>
    <property type="match status" value="1"/>
</dbReference>